<dbReference type="PROSITE" id="PS00396">
    <property type="entry name" value="TOPO_IA_1"/>
    <property type="match status" value="1"/>
</dbReference>
<dbReference type="SUPFAM" id="SSF57783">
    <property type="entry name" value="Zinc beta-ribbon"/>
    <property type="match status" value="1"/>
</dbReference>
<gene>
    <name evidence="7" type="ORF">LCGC14_2196390</name>
</gene>
<feature type="region of interest" description="Disordered" evidence="5">
    <location>
        <begin position="465"/>
        <end position="489"/>
    </location>
</feature>
<keyword evidence="4" id="KW-0413">Isomerase</keyword>
<name>A0A0F9FVG4_9ZZZZ</name>
<keyword evidence="2" id="KW-0799">Topoisomerase</keyword>
<dbReference type="CDD" id="cd00186">
    <property type="entry name" value="TOP1Ac"/>
    <property type="match status" value="1"/>
</dbReference>
<dbReference type="PANTHER" id="PTHR42785">
    <property type="entry name" value="DNA TOPOISOMERASE, TYPE IA, CORE"/>
    <property type="match status" value="1"/>
</dbReference>
<dbReference type="SMART" id="SM00437">
    <property type="entry name" value="TOP1Ac"/>
    <property type="match status" value="1"/>
</dbReference>
<dbReference type="InterPro" id="IPR023405">
    <property type="entry name" value="Topo_IA_core_domain"/>
</dbReference>
<accession>A0A0F9FVG4</accession>
<feature type="non-terminal residue" evidence="7">
    <location>
        <position position="1"/>
    </location>
</feature>
<comment type="caution">
    <text evidence="7">The sequence shown here is derived from an EMBL/GenBank/DDBJ whole genome shotgun (WGS) entry which is preliminary data.</text>
</comment>
<dbReference type="Gene3D" id="1.10.290.10">
    <property type="entry name" value="Topoisomerase I, domain 4"/>
    <property type="match status" value="1"/>
</dbReference>
<reference evidence="7" key="1">
    <citation type="journal article" date="2015" name="Nature">
        <title>Complex archaea that bridge the gap between prokaryotes and eukaryotes.</title>
        <authorList>
            <person name="Spang A."/>
            <person name="Saw J.H."/>
            <person name="Jorgensen S.L."/>
            <person name="Zaremba-Niedzwiedzka K."/>
            <person name="Martijn J."/>
            <person name="Lind A.E."/>
            <person name="van Eijk R."/>
            <person name="Schleper C."/>
            <person name="Guy L."/>
            <person name="Ettema T.J."/>
        </authorList>
    </citation>
    <scope>NUCLEOTIDE SEQUENCE</scope>
</reference>
<evidence type="ECO:0000256" key="1">
    <source>
        <dbReference type="ARBA" id="ARBA00022723"/>
    </source>
</evidence>
<feature type="domain" description="Topo IA-type catalytic" evidence="6">
    <location>
        <begin position="1"/>
        <end position="310"/>
    </location>
</feature>
<sequence length="518" mass="58704">KKVTRQPAPPFITSTLQQEAWRKLRFTARQAMAIAQQLYEGIDIGSGRIGLITYMRTDSTRVAGSALQEVRDFIHKSFPEELPGKANFYSPGKGAQDAHEAIRPTYVNNTPESLKSYLTNEQYKLYAAIWERFVSSQMIMAITKTVSVDFKVRETLFRANSTSIKQKGYQRALHVLAQREKGKKLPRLTIGEEVTNLRFHPEQHFTSGPSRYTDASIVKILEEKGIGRPSTYAPIISVLLNRYYVSRKNRQLVPTQLGRIISDLLTGSFPELVNEDFTAEMEKRLDAVEEDKELWVDVIRSFYGGFKEQVDHVMETLESIKGILDEPTDHTCEKCGRPMVKKLGRYGFFIACTGFPECRNTRAVPLGDCPRPDCDGKIVARRKQGGRSREFYGCSNYPNCKFATNYRPLPQPCPKCGGLLTQYGEKGTKCSKCTYRGKIEEPKITNKEISIKAGYDSEYAAYQHEGERKDGSHKVNKKNYTTTKGAGQPGPKFMLSKMAQYGRKYIGIVAEVIRRKGR</sequence>
<organism evidence="7">
    <name type="scientific">marine sediment metagenome</name>
    <dbReference type="NCBI Taxonomy" id="412755"/>
    <lineage>
        <taxon>unclassified sequences</taxon>
        <taxon>metagenomes</taxon>
        <taxon>ecological metagenomes</taxon>
    </lineage>
</organism>
<proteinExistence type="predicted"/>
<evidence type="ECO:0000256" key="3">
    <source>
        <dbReference type="ARBA" id="ARBA00023125"/>
    </source>
</evidence>
<dbReference type="InterPro" id="IPR013498">
    <property type="entry name" value="Topo_IA_Znf"/>
</dbReference>
<dbReference type="GO" id="GO:0003917">
    <property type="term" value="F:DNA topoisomerase type I (single strand cut, ATP-independent) activity"/>
    <property type="evidence" value="ECO:0007669"/>
    <property type="project" value="InterPro"/>
</dbReference>
<dbReference type="GO" id="GO:0046872">
    <property type="term" value="F:metal ion binding"/>
    <property type="evidence" value="ECO:0007669"/>
    <property type="project" value="UniProtKB-KW"/>
</dbReference>
<evidence type="ECO:0000256" key="4">
    <source>
        <dbReference type="ARBA" id="ARBA00023235"/>
    </source>
</evidence>
<evidence type="ECO:0000259" key="6">
    <source>
        <dbReference type="PROSITE" id="PS52039"/>
    </source>
</evidence>
<dbReference type="InterPro" id="IPR013826">
    <property type="entry name" value="Topo_IA_cen_sub3"/>
</dbReference>
<protein>
    <recommendedName>
        <fullName evidence="6">Topo IA-type catalytic domain-containing protein</fullName>
    </recommendedName>
</protein>
<keyword evidence="3" id="KW-0238">DNA-binding</keyword>
<evidence type="ECO:0000256" key="5">
    <source>
        <dbReference type="SAM" id="MobiDB-lite"/>
    </source>
</evidence>
<dbReference type="PANTHER" id="PTHR42785:SF1">
    <property type="entry name" value="DNA TOPOISOMERASE"/>
    <property type="match status" value="1"/>
</dbReference>
<dbReference type="InterPro" id="IPR013825">
    <property type="entry name" value="Topo_IA_cen_sub2"/>
</dbReference>
<dbReference type="InterPro" id="IPR023406">
    <property type="entry name" value="Topo_IA_AS"/>
</dbReference>
<dbReference type="Gene3D" id="3.30.65.10">
    <property type="entry name" value="Bacterial Topoisomerase I, domain 1"/>
    <property type="match status" value="2"/>
</dbReference>
<dbReference type="InterPro" id="IPR000380">
    <property type="entry name" value="Topo_IA"/>
</dbReference>
<keyword evidence="1" id="KW-0479">Metal-binding</keyword>
<dbReference type="Gene3D" id="2.70.20.10">
    <property type="entry name" value="Topoisomerase I, domain 3"/>
    <property type="match status" value="1"/>
</dbReference>
<dbReference type="GO" id="GO:0005694">
    <property type="term" value="C:chromosome"/>
    <property type="evidence" value="ECO:0007669"/>
    <property type="project" value="InterPro"/>
</dbReference>
<dbReference type="Pfam" id="PF01131">
    <property type="entry name" value="Topoisom_bac"/>
    <property type="match status" value="1"/>
</dbReference>
<dbReference type="GO" id="GO:0003677">
    <property type="term" value="F:DNA binding"/>
    <property type="evidence" value="ECO:0007669"/>
    <property type="project" value="UniProtKB-KW"/>
</dbReference>
<evidence type="ECO:0000256" key="2">
    <source>
        <dbReference type="ARBA" id="ARBA00023029"/>
    </source>
</evidence>
<dbReference type="EMBL" id="LAZR01028852">
    <property type="protein sequence ID" value="KKL61330.1"/>
    <property type="molecule type" value="Genomic_DNA"/>
</dbReference>
<dbReference type="GO" id="GO:0006265">
    <property type="term" value="P:DNA topological change"/>
    <property type="evidence" value="ECO:0007669"/>
    <property type="project" value="InterPro"/>
</dbReference>
<dbReference type="InterPro" id="IPR003602">
    <property type="entry name" value="Topo_IA_DNA-bd_dom"/>
</dbReference>
<dbReference type="Gene3D" id="1.10.460.10">
    <property type="entry name" value="Topoisomerase I, domain 2"/>
    <property type="match status" value="1"/>
</dbReference>
<dbReference type="PROSITE" id="PS52039">
    <property type="entry name" value="TOPO_IA_2"/>
    <property type="match status" value="1"/>
</dbReference>
<dbReference type="AlphaFoldDB" id="A0A0F9FVG4"/>
<dbReference type="InterPro" id="IPR013497">
    <property type="entry name" value="Topo_IA_cen"/>
</dbReference>
<dbReference type="Pfam" id="PF01396">
    <property type="entry name" value="Zn_ribbon_Top1"/>
    <property type="match status" value="2"/>
</dbReference>
<dbReference type="InterPro" id="IPR013824">
    <property type="entry name" value="Topo_IA_cen_sub1"/>
</dbReference>
<dbReference type="SUPFAM" id="SSF56712">
    <property type="entry name" value="Prokaryotic type I DNA topoisomerase"/>
    <property type="match status" value="1"/>
</dbReference>
<evidence type="ECO:0000313" key="7">
    <source>
        <dbReference type="EMBL" id="KKL61330.1"/>
    </source>
</evidence>
<dbReference type="PRINTS" id="PR00417">
    <property type="entry name" value="PRTPISMRASEI"/>
</dbReference>